<gene>
    <name evidence="1" type="ORF">SAMN05421839_1454</name>
</gene>
<dbReference type="Proteomes" id="UP000242243">
    <property type="component" value="Unassembled WGS sequence"/>
</dbReference>
<protein>
    <submittedName>
        <fullName evidence="1">Uncharacterized protein</fullName>
    </submittedName>
</protein>
<dbReference type="AlphaFoldDB" id="A0A1I5SIQ6"/>
<sequence length="37" mass="4318">MQSRSKLVPISSLWLLIIEVFKSVKRKVERDEDDKSG</sequence>
<organism evidence="1 2">
    <name type="scientific">Halolactibacillus halophilus</name>
    <dbReference type="NCBI Taxonomy" id="306540"/>
    <lineage>
        <taxon>Bacteria</taxon>
        <taxon>Bacillati</taxon>
        <taxon>Bacillota</taxon>
        <taxon>Bacilli</taxon>
        <taxon>Bacillales</taxon>
        <taxon>Bacillaceae</taxon>
        <taxon>Halolactibacillus</taxon>
    </lineage>
</organism>
<evidence type="ECO:0000313" key="2">
    <source>
        <dbReference type="Proteomes" id="UP000242243"/>
    </source>
</evidence>
<proteinExistence type="predicted"/>
<accession>A0A1I5SIQ6</accession>
<name>A0A1I5SIQ6_9BACI</name>
<reference evidence="1 2" key="1">
    <citation type="submission" date="2016-10" db="EMBL/GenBank/DDBJ databases">
        <authorList>
            <person name="de Groot N.N."/>
        </authorList>
    </citation>
    <scope>NUCLEOTIDE SEQUENCE [LARGE SCALE GENOMIC DNA]</scope>
    <source>
        <strain evidence="1 2">DSM 17073</strain>
    </source>
</reference>
<dbReference type="STRING" id="306540.SAMN05421839_1454"/>
<dbReference type="EMBL" id="FOXC01000045">
    <property type="protein sequence ID" value="SFP70236.1"/>
    <property type="molecule type" value="Genomic_DNA"/>
</dbReference>
<evidence type="ECO:0000313" key="1">
    <source>
        <dbReference type="EMBL" id="SFP70236.1"/>
    </source>
</evidence>